<dbReference type="RefSeq" id="WP_046525538.1">
    <property type="nucleotide sequence ID" value="NZ_LAYY01000034.1"/>
</dbReference>
<dbReference type="PATRIC" id="fig|1408103.3.peg.4425"/>
<comment type="caution">
    <text evidence="3">The sequence shown here is derived from an EMBL/GenBank/DDBJ whole genome shotgun (WGS) entry which is preliminary data.</text>
</comment>
<evidence type="ECO:0000256" key="1">
    <source>
        <dbReference type="ARBA" id="ARBA00022801"/>
    </source>
</evidence>
<dbReference type="Proteomes" id="UP000034166">
    <property type="component" value="Unassembled WGS sequence"/>
</dbReference>
<name>A0A0M2SNW1_9BACI</name>
<dbReference type="Gene3D" id="3.40.50.1820">
    <property type="entry name" value="alpha/beta hydrolase"/>
    <property type="match status" value="1"/>
</dbReference>
<dbReference type="GO" id="GO:0016787">
    <property type="term" value="F:hydrolase activity"/>
    <property type="evidence" value="ECO:0007669"/>
    <property type="project" value="UniProtKB-KW"/>
</dbReference>
<evidence type="ECO:0000313" key="3">
    <source>
        <dbReference type="EMBL" id="KKK36294.1"/>
    </source>
</evidence>
<evidence type="ECO:0000259" key="2">
    <source>
        <dbReference type="Pfam" id="PF20434"/>
    </source>
</evidence>
<keyword evidence="4" id="KW-1185">Reference proteome</keyword>
<sequence length="269" mass="29585">MIHEVIDINTENSQARLYTYFLSNSPQMDSERKRPAVIICPGGGYEFTSDREAEPIAIKLNAMGIHACVLRYSVAPAVFPTSIMELASAVALVRENAKKWNVDNNRIIAAGFSAGGHLAASLGVFWNEGFLSEKLGVSADVIKPNGLLLSYPVITSGEHSHRGSFDALVGKDDVQLLEKVSLEKQVSKDTPPTFLWHTFTDEPVPVENSFLFANALLKQKIPLEMHIYPRGAHGLALGTEETRGKNNDRSVQPEVANWIEMAGRWINGL</sequence>
<dbReference type="AlphaFoldDB" id="A0A0M2SNW1"/>
<dbReference type="InterPro" id="IPR049492">
    <property type="entry name" value="BD-FAE-like_dom"/>
</dbReference>
<dbReference type="PANTHER" id="PTHR48081:SF6">
    <property type="entry name" value="PEPTIDASE S9 PROLYL OLIGOPEPTIDASE CATALYTIC DOMAIN-CONTAINING PROTEIN"/>
    <property type="match status" value="1"/>
</dbReference>
<gene>
    <name evidence="3" type="ORF">WQ57_19980</name>
</gene>
<dbReference type="EMBL" id="LAYY01000034">
    <property type="protein sequence ID" value="KKK36294.1"/>
    <property type="molecule type" value="Genomic_DNA"/>
</dbReference>
<proteinExistence type="predicted"/>
<keyword evidence="1" id="KW-0378">Hydrolase</keyword>
<dbReference type="OrthoDB" id="9794725at2"/>
<evidence type="ECO:0000313" key="4">
    <source>
        <dbReference type="Proteomes" id="UP000034166"/>
    </source>
</evidence>
<dbReference type="SUPFAM" id="SSF53474">
    <property type="entry name" value="alpha/beta-Hydrolases"/>
    <property type="match status" value="1"/>
</dbReference>
<dbReference type="InterPro" id="IPR050300">
    <property type="entry name" value="GDXG_lipolytic_enzyme"/>
</dbReference>
<dbReference type="Pfam" id="PF20434">
    <property type="entry name" value="BD-FAE"/>
    <property type="match status" value="1"/>
</dbReference>
<protein>
    <submittedName>
        <fullName evidence="3">Acetyl esterase</fullName>
    </submittedName>
</protein>
<accession>A0A0M2SNW1</accession>
<dbReference type="PANTHER" id="PTHR48081">
    <property type="entry name" value="AB HYDROLASE SUPERFAMILY PROTEIN C4A8.06C"/>
    <property type="match status" value="1"/>
</dbReference>
<dbReference type="InterPro" id="IPR029058">
    <property type="entry name" value="AB_hydrolase_fold"/>
</dbReference>
<organism evidence="3 4">
    <name type="scientific">Mesobacillus campisalis</name>
    <dbReference type="NCBI Taxonomy" id="1408103"/>
    <lineage>
        <taxon>Bacteria</taxon>
        <taxon>Bacillati</taxon>
        <taxon>Bacillota</taxon>
        <taxon>Bacilli</taxon>
        <taxon>Bacillales</taxon>
        <taxon>Bacillaceae</taxon>
        <taxon>Mesobacillus</taxon>
    </lineage>
</organism>
<feature type="domain" description="BD-FAE-like" evidence="2">
    <location>
        <begin position="30"/>
        <end position="216"/>
    </location>
</feature>
<reference evidence="3 4" key="1">
    <citation type="submission" date="2015-04" db="EMBL/GenBank/DDBJ databases">
        <title>Taxonomic description and genome sequence of Bacillus campisalis sp. nov., a novel member of the genus Bacillus isolated from solar saltern.</title>
        <authorList>
            <person name="Mathan Kumar R."/>
            <person name="Kaur G."/>
            <person name="Kumar A."/>
            <person name="Singh N.K."/>
            <person name="Kaur N."/>
            <person name="Kumar N."/>
            <person name="Mayilraj S."/>
        </authorList>
    </citation>
    <scope>NUCLEOTIDE SEQUENCE [LARGE SCALE GENOMIC DNA]</scope>
    <source>
        <strain evidence="3 4">SA2-6</strain>
    </source>
</reference>